<evidence type="ECO:0000313" key="2">
    <source>
        <dbReference type="EMBL" id="MBW7454743.1"/>
    </source>
</evidence>
<sequence length="62" mass="6449">MKRRVSLLLVLLLLSGAFEYYGEKAAAAEAGTVIPQLAAGDYFSAGIASDGTVWSWGRGADG</sequence>
<evidence type="ECO:0000256" key="1">
    <source>
        <dbReference type="SAM" id="SignalP"/>
    </source>
</evidence>
<dbReference type="Pfam" id="PF13540">
    <property type="entry name" value="RCC1_2"/>
    <property type="match status" value="1"/>
</dbReference>
<dbReference type="Proteomes" id="UP001519887">
    <property type="component" value="Unassembled WGS sequence"/>
</dbReference>
<protein>
    <submittedName>
        <fullName evidence="2">Uncharacterized protein</fullName>
    </submittedName>
</protein>
<gene>
    <name evidence="2" type="ORF">K0U00_11940</name>
</gene>
<keyword evidence="1" id="KW-0732">Signal</keyword>
<accession>A0ABS7C1H6</accession>
<comment type="caution">
    <text evidence="2">The sequence shown here is derived from an EMBL/GenBank/DDBJ whole genome shotgun (WGS) entry which is preliminary data.</text>
</comment>
<evidence type="ECO:0000313" key="3">
    <source>
        <dbReference type="Proteomes" id="UP001519887"/>
    </source>
</evidence>
<dbReference type="EMBL" id="JAHZIK010000244">
    <property type="protein sequence ID" value="MBW7454743.1"/>
    <property type="molecule type" value="Genomic_DNA"/>
</dbReference>
<feature type="chain" id="PRO_5047173519" evidence="1">
    <location>
        <begin position="21"/>
        <end position="62"/>
    </location>
</feature>
<dbReference type="InterPro" id="IPR009091">
    <property type="entry name" value="RCC1/BLIP-II"/>
</dbReference>
<feature type="signal peptide" evidence="1">
    <location>
        <begin position="1"/>
        <end position="20"/>
    </location>
</feature>
<feature type="non-terminal residue" evidence="2">
    <location>
        <position position="62"/>
    </location>
</feature>
<dbReference type="SUPFAM" id="SSF50985">
    <property type="entry name" value="RCC1/BLIP-II"/>
    <property type="match status" value="1"/>
</dbReference>
<keyword evidence="3" id="KW-1185">Reference proteome</keyword>
<dbReference type="Gene3D" id="2.130.10.30">
    <property type="entry name" value="Regulator of chromosome condensation 1/beta-lactamase-inhibitor protein II"/>
    <property type="match status" value="1"/>
</dbReference>
<proteinExistence type="predicted"/>
<organism evidence="2 3">
    <name type="scientific">Paenibacillus sepulcri</name>
    <dbReference type="NCBI Taxonomy" id="359917"/>
    <lineage>
        <taxon>Bacteria</taxon>
        <taxon>Bacillati</taxon>
        <taxon>Bacillota</taxon>
        <taxon>Bacilli</taxon>
        <taxon>Bacillales</taxon>
        <taxon>Paenibacillaceae</taxon>
        <taxon>Paenibacillus</taxon>
    </lineage>
</organism>
<reference evidence="2 3" key="1">
    <citation type="submission" date="2021-07" db="EMBL/GenBank/DDBJ databases">
        <title>Paenibacillus radiodurans sp. nov., isolated from the southeastern edge of Tengger Desert.</title>
        <authorList>
            <person name="Zhang G."/>
        </authorList>
    </citation>
    <scope>NUCLEOTIDE SEQUENCE [LARGE SCALE GENOMIC DNA]</scope>
    <source>
        <strain evidence="2 3">CCM 7311</strain>
    </source>
</reference>
<name>A0ABS7C1H6_9BACL</name>